<evidence type="ECO:0000259" key="8">
    <source>
        <dbReference type="Pfam" id="PF00892"/>
    </source>
</evidence>
<protein>
    <submittedName>
        <fullName evidence="9">EamA family transporter</fullName>
    </submittedName>
</protein>
<dbReference type="Pfam" id="PF00892">
    <property type="entry name" value="EamA"/>
    <property type="match status" value="2"/>
</dbReference>
<dbReference type="SUPFAM" id="SSF103481">
    <property type="entry name" value="Multidrug resistance efflux transporter EmrE"/>
    <property type="match status" value="2"/>
</dbReference>
<feature type="region of interest" description="Disordered" evidence="6">
    <location>
        <begin position="1"/>
        <end position="25"/>
    </location>
</feature>
<feature type="transmembrane region" description="Helical" evidence="7">
    <location>
        <begin position="129"/>
        <end position="147"/>
    </location>
</feature>
<evidence type="ECO:0000256" key="5">
    <source>
        <dbReference type="ARBA" id="ARBA00023136"/>
    </source>
</evidence>
<dbReference type="PANTHER" id="PTHR32322:SF2">
    <property type="entry name" value="EAMA DOMAIN-CONTAINING PROTEIN"/>
    <property type="match status" value="1"/>
</dbReference>
<dbReference type="EMBL" id="JABZGW010000015">
    <property type="protein sequence ID" value="MBF4807243.1"/>
    <property type="molecule type" value="Genomic_DNA"/>
</dbReference>
<feature type="transmembrane region" description="Helical" evidence="7">
    <location>
        <begin position="213"/>
        <end position="230"/>
    </location>
</feature>
<feature type="transmembrane region" description="Helical" evidence="7">
    <location>
        <begin position="184"/>
        <end position="201"/>
    </location>
</feature>
<feature type="transmembrane region" description="Helical" evidence="7">
    <location>
        <begin position="237"/>
        <end position="258"/>
    </location>
</feature>
<name>A0A930YMS0_9ACTN</name>
<dbReference type="GO" id="GO:0016020">
    <property type="term" value="C:membrane"/>
    <property type="evidence" value="ECO:0007669"/>
    <property type="project" value="UniProtKB-SubCell"/>
</dbReference>
<keyword evidence="3 7" id="KW-0812">Transmembrane</keyword>
<comment type="subcellular location">
    <subcellularLocation>
        <location evidence="1">Membrane</location>
        <topology evidence="1">Multi-pass membrane protein</topology>
    </subcellularLocation>
</comment>
<dbReference type="Proteomes" id="UP000698335">
    <property type="component" value="Unassembled WGS sequence"/>
</dbReference>
<evidence type="ECO:0000256" key="1">
    <source>
        <dbReference type="ARBA" id="ARBA00004141"/>
    </source>
</evidence>
<dbReference type="InterPro" id="IPR050638">
    <property type="entry name" value="AA-Vitamin_Transporters"/>
</dbReference>
<sequence length="344" mass="37236">MTCPSSSDSSSWSHTSPQSDATSERVVQEIPEDVQTFEQEAAEASIGLVSDRHKARIHRGMLCVLIGGAAWGAFGTAAKYLLDVYHVEPLWLIDVREFFSALLFLGAATVVDRKRLTQAMHDRQALGKIFAVSFTAILFSQIAYIYAVDATNSATATIMQALGMLGVLFFVCFKARRGPRKREVLGIAMALIGTYLLVTGGDLSNLRLPLRGVFWGALCACAQTALSILPKKLMEQWGNFVFNGIAFLFSSVCLAVVYQPWNHMPPLDSFGWILVVVGITVGTFLAYGLYLQGVQDAGSMRAVLLGTIEPVMATITTVIVLGTSFSVTDFIGFGLILGMVVLTA</sequence>
<evidence type="ECO:0000256" key="6">
    <source>
        <dbReference type="SAM" id="MobiDB-lite"/>
    </source>
</evidence>
<feature type="transmembrane region" description="Helical" evidence="7">
    <location>
        <begin position="60"/>
        <end position="78"/>
    </location>
</feature>
<comment type="similarity">
    <text evidence="2">Belongs to the EamA transporter family.</text>
</comment>
<evidence type="ECO:0000256" key="3">
    <source>
        <dbReference type="ARBA" id="ARBA00022692"/>
    </source>
</evidence>
<organism evidence="9 10">
    <name type="scientific">Lancefieldella rimae</name>
    <dbReference type="NCBI Taxonomy" id="1383"/>
    <lineage>
        <taxon>Bacteria</taxon>
        <taxon>Bacillati</taxon>
        <taxon>Actinomycetota</taxon>
        <taxon>Coriobacteriia</taxon>
        <taxon>Coriobacteriales</taxon>
        <taxon>Atopobiaceae</taxon>
        <taxon>Lancefieldella</taxon>
    </lineage>
</organism>
<feature type="compositionally biased region" description="Low complexity" evidence="6">
    <location>
        <begin position="1"/>
        <end position="19"/>
    </location>
</feature>
<gene>
    <name evidence="9" type="ORF">HXK26_00910</name>
</gene>
<feature type="transmembrane region" description="Helical" evidence="7">
    <location>
        <begin position="270"/>
        <end position="290"/>
    </location>
</feature>
<keyword evidence="5 7" id="KW-0472">Membrane</keyword>
<proteinExistence type="inferred from homology"/>
<feature type="domain" description="EamA" evidence="8">
    <location>
        <begin position="211"/>
        <end position="343"/>
    </location>
</feature>
<evidence type="ECO:0000256" key="4">
    <source>
        <dbReference type="ARBA" id="ARBA00022989"/>
    </source>
</evidence>
<dbReference type="InterPro" id="IPR037185">
    <property type="entry name" value="EmrE-like"/>
</dbReference>
<keyword evidence="4 7" id="KW-1133">Transmembrane helix</keyword>
<feature type="domain" description="EamA" evidence="8">
    <location>
        <begin position="59"/>
        <end position="198"/>
    </location>
</feature>
<evidence type="ECO:0000256" key="7">
    <source>
        <dbReference type="SAM" id="Phobius"/>
    </source>
</evidence>
<dbReference type="PANTHER" id="PTHR32322">
    <property type="entry name" value="INNER MEMBRANE TRANSPORTER"/>
    <property type="match status" value="1"/>
</dbReference>
<evidence type="ECO:0000313" key="9">
    <source>
        <dbReference type="EMBL" id="MBF4807243.1"/>
    </source>
</evidence>
<feature type="transmembrane region" description="Helical" evidence="7">
    <location>
        <begin position="90"/>
        <end position="108"/>
    </location>
</feature>
<reference evidence="9" key="1">
    <citation type="submission" date="2020-04" db="EMBL/GenBank/DDBJ databases">
        <title>Deep metagenomics examines the oral microbiome during advanced dental caries in children, revealing novel taxa and co-occurrences with host molecules.</title>
        <authorList>
            <person name="Baker J.L."/>
            <person name="Morton J.T."/>
            <person name="Dinis M."/>
            <person name="Alvarez R."/>
            <person name="Tran N.C."/>
            <person name="Knight R."/>
            <person name="Edlund A."/>
        </authorList>
    </citation>
    <scope>NUCLEOTIDE SEQUENCE</scope>
    <source>
        <strain evidence="9">JCVI_38_bin.5</strain>
    </source>
</reference>
<feature type="transmembrane region" description="Helical" evidence="7">
    <location>
        <begin position="153"/>
        <end position="172"/>
    </location>
</feature>
<dbReference type="InterPro" id="IPR000620">
    <property type="entry name" value="EamA_dom"/>
</dbReference>
<feature type="transmembrane region" description="Helical" evidence="7">
    <location>
        <begin position="302"/>
        <end position="321"/>
    </location>
</feature>
<evidence type="ECO:0000256" key="2">
    <source>
        <dbReference type="ARBA" id="ARBA00007362"/>
    </source>
</evidence>
<accession>A0A930YMS0</accession>
<dbReference type="AlphaFoldDB" id="A0A930YMS0"/>
<comment type="caution">
    <text evidence="9">The sequence shown here is derived from an EMBL/GenBank/DDBJ whole genome shotgun (WGS) entry which is preliminary data.</text>
</comment>
<evidence type="ECO:0000313" key="10">
    <source>
        <dbReference type="Proteomes" id="UP000698335"/>
    </source>
</evidence>